<reference evidence="1" key="1">
    <citation type="submission" date="2018-05" db="EMBL/GenBank/DDBJ databases">
        <authorList>
            <person name="Lanie J.A."/>
            <person name="Ng W.-L."/>
            <person name="Kazmierczak K.M."/>
            <person name="Andrzejewski T.M."/>
            <person name="Davidsen T.M."/>
            <person name="Wayne K.J."/>
            <person name="Tettelin H."/>
            <person name="Glass J.I."/>
            <person name="Rusch D."/>
            <person name="Podicherti R."/>
            <person name="Tsui H.-C.T."/>
            <person name="Winkler M.E."/>
        </authorList>
    </citation>
    <scope>NUCLEOTIDE SEQUENCE</scope>
</reference>
<dbReference type="EMBL" id="UINC01054547">
    <property type="protein sequence ID" value="SVB72391.1"/>
    <property type="molecule type" value="Genomic_DNA"/>
</dbReference>
<dbReference type="SUPFAM" id="SSF51905">
    <property type="entry name" value="FAD/NAD(P)-binding domain"/>
    <property type="match status" value="2"/>
</dbReference>
<dbReference type="Gene3D" id="3.50.50.60">
    <property type="entry name" value="FAD/NAD(P)-binding domain"/>
    <property type="match status" value="1"/>
</dbReference>
<evidence type="ECO:0008006" key="2">
    <source>
        <dbReference type="Google" id="ProtNLM"/>
    </source>
</evidence>
<dbReference type="InterPro" id="IPR050464">
    <property type="entry name" value="Zeta_carotene_desat/Oxidored"/>
</dbReference>
<dbReference type="InterPro" id="IPR036188">
    <property type="entry name" value="FAD/NAD-bd_sf"/>
</dbReference>
<sequence length="475" mass="53211">MAAGASMLPFKSNAQAVMAALKPEYYPPALTGLRGSHPGSEKYAHNRAWTRQTDWGPTTDLKEEYDLVVVGGGISGLSAAYFYQQQHGRDKKVLILDNHDDFGGHAKRNEHMFDGVTRLGEGGSESFEYPHEFSETVLNLLKDLGVDMDRFKTAYDTDFFKRHNLGAVTYFNKRIFGEDKVVKHPYCEYPGFVEGLLRPTMSHEEAAKQSPLSEKGKQQLLRVLKGDPYTLNVPKKEWQQYIRSHSYFDYLQTTLGVDDPGVLRMARHSVVDYGGTPELISMEEALESGALGLDYFSWKDALHEVGNDGGYIKNTSTYSVKNPFIHHFPDGNATIARMLVKKMIPDVGPGENVEEIVLSKFNYAELDKSSNSVRVRLNSTVVNVQHGGDPYSSSDVFVNYISDNKSYQVKGKGVVMACYNMMIPHIVSDLPKEQDAALRRLSKIPLQFTTVGLRNWRAMKEMGIGMAMSPGNIHQ</sequence>
<feature type="non-terminal residue" evidence="1">
    <location>
        <position position="475"/>
    </location>
</feature>
<accession>A0A382GDZ6</accession>
<dbReference type="PANTHER" id="PTHR42923:SF3">
    <property type="entry name" value="PROTOPORPHYRINOGEN OXIDASE"/>
    <property type="match status" value="1"/>
</dbReference>
<protein>
    <recommendedName>
        <fullName evidence="2">Amine oxidase domain-containing protein</fullName>
    </recommendedName>
</protein>
<proteinExistence type="predicted"/>
<gene>
    <name evidence="1" type="ORF">METZ01_LOCUS225245</name>
</gene>
<dbReference type="AlphaFoldDB" id="A0A382GDZ6"/>
<organism evidence="1">
    <name type="scientific">marine metagenome</name>
    <dbReference type="NCBI Taxonomy" id="408172"/>
    <lineage>
        <taxon>unclassified sequences</taxon>
        <taxon>metagenomes</taxon>
        <taxon>ecological metagenomes</taxon>
    </lineage>
</organism>
<dbReference type="GO" id="GO:0016491">
    <property type="term" value="F:oxidoreductase activity"/>
    <property type="evidence" value="ECO:0007669"/>
    <property type="project" value="TreeGrafter"/>
</dbReference>
<dbReference type="Pfam" id="PF13450">
    <property type="entry name" value="NAD_binding_8"/>
    <property type="match status" value="1"/>
</dbReference>
<name>A0A382GDZ6_9ZZZZ</name>
<evidence type="ECO:0000313" key="1">
    <source>
        <dbReference type="EMBL" id="SVB72391.1"/>
    </source>
</evidence>
<dbReference type="PANTHER" id="PTHR42923">
    <property type="entry name" value="PROTOPORPHYRINOGEN OXIDASE"/>
    <property type="match status" value="1"/>
</dbReference>